<feature type="compositionally biased region" description="Basic and acidic residues" evidence="1">
    <location>
        <begin position="232"/>
        <end position="244"/>
    </location>
</feature>
<sequence>MKRFCPAAFQFAVIRMDPVAMVEHFDDPIATAEAHALVTKKYLVYLDLGVDMPFPTNRWFRYKVRLIGSTLRPADPANGITPDMVIPIYPNTFHPSGRTPIVPETPFPFTNCYFWLGSTVEVRIRHKADMYNDSYAVKLSTMEHVAIELGFSNDFRRLHRFRKSQQAAAAAPSHDPHDMHDAGHVVGPRRQRPIPVPFPQLTSSSQDSCLSGSSNQLQPRSTNNALASSSEDEQRRCDSPHQHTAKYDPEVEAILSMDIFNLAHDDAAEYLLLVNLWFELTEHLAADSIPDPFEFFKERDTIVKYVRPIIALYELPYDLLSFQDHP</sequence>
<dbReference type="Proteomes" id="UP000193067">
    <property type="component" value="Unassembled WGS sequence"/>
</dbReference>
<protein>
    <submittedName>
        <fullName evidence="2">Uncharacterized protein</fullName>
    </submittedName>
</protein>
<keyword evidence="3" id="KW-1185">Reference proteome</keyword>
<evidence type="ECO:0000256" key="1">
    <source>
        <dbReference type="SAM" id="MobiDB-lite"/>
    </source>
</evidence>
<feature type="compositionally biased region" description="Polar residues" evidence="1">
    <location>
        <begin position="215"/>
        <end position="229"/>
    </location>
</feature>
<feature type="compositionally biased region" description="Low complexity" evidence="1">
    <location>
        <begin position="164"/>
        <end position="173"/>
    </location>
</feature>
<dbReference type="EMBL" id="KZ084166">
    <property type="protein sequence ID" value="OSC96777.1"/>
    <property type="molecule type" value="Genomic_DNA"/>
</dbReference>
<accession>A0A1Y2I6J5</accession>
<organism evidence="2 3">
    <name type="scientific">Trametes coccinea (strain BRFM310)</name>
    <name type="common">Pycnoporus coccineus</name>
    <dbReference type="NCBI Taxonomy" id="1353009"/>
    <lineage>
        <taxon>Eukaryota</taxon>
        <taxon>Fungi</taxon>
        <taxon>Dikarya</taxon>
        <taxon>Basidiomycota</taxon>
        <taxon>Agaricomycotina</taxon>
        <taxon>Agaricomycetes</taxon>
        <taxon>Polyporales</taxon>
        <taxon>Polyporaceae</taxon>
        <taxon>Trametes</taxon>
    </lineage>
</organism>
<feature type="compositionally biased region" description="Low complexity" evidence="1">
    <location>
        <begin position="203"/>
        <end position="214"/>
    </location>
</feature>
<reference evidence="2 3" key="1">
    <citation type="journal article" date="2015" name="Biotechnol. Biofuels">
        <title>Enhanced degradation of softwood versus hardwood by the white-rot fungus Pycnoporus coccineus.</title>
        <authorList>
            <person name="Couturier M."/>
            <person name="Navarro D."/>
            <person name="Chevret D."/>
            <person name="Henrissat B."/>
            <person name="Piumi F."/>
            <person name="Ruiz-Duenas F.J."/>
            <person name="Martinez A.T."/>
            <person name="Grigoriev I.V."/>
            <person name="Riley R."/>
            <person name="Lipzen A."/>
            <person name="Berrin J.G."/>
            <person name="Master E.R."/>
            <person name="Rosso M.N."/>
        </authorList>
    </citation>
    <scope>NUCLEOTIDE SEQUENCE [LARGE SCALE GENOMIC DNA]</scope>
    <source>
        <strain evidence="2 3">BRFM310</strain>
    </source>
</reference>
<feature type="region of interest" description="Disordered" evidence="1">
    <location>
        <begin position="163"/>
        <end position="244"/>
    </location>
</feature>
<gene>
    <name evidence="2" type="ORF">PYCCODRAFT_1378485</name>
</gene>
<name>A0A1Y2I6J5_TRAC3</name>
<feature type="compositionally biased region" description="Basic and acidic residues" evidence="1">
    <location>
        <begin position="174"/>
        <end position="183"/>
    </location>
</feature>
<dbReference type="OrthoDB" id="2753716at2759"/>
<dbReference type="STRING" id="1353009.A0A1Y2I6J5"/>
<evidence type="ECO:0000313" key="2">
    <source>
        <dbReference type="EMBL" id="OSC96777.1"/>
    </source>
</evidence>
<dbReference type="AlphaFoldDB" id="A0A1Y2I6J5"/>
<evidence type="ECO:0000313" key="3">
    <source>
        <dbReference type="Proteomes" id="UP000193067"/>
    </source>
</evidence>
<proteinExistence type="predicted"/>